<dbReference type="InterPro" id="IPR003675">
    <property type="entry name" value="Rce1/LyrA-like_dom"/>
</dbReference>
<feature type="transmembrane region" description="Helical" evidence="1">
    <location>
        <begin position="12"/>
        <end position="36"/>
    </location>
</feature>
<dbReference type="AlphaFoldDB" id="A8G323"/>
<gene>
    <name evidence="3" type="ordered locus">P9215_03881</name>
</gene>
<feature type="domain" description="CAAX prenyl protease 2/Lysostaphin resistance protein A-like" evidence="2">
    <location>
        <begin position="129"/>
        <end position="222"/>
    </location>
</feature>
<feature type="transmembrane region" description="Helical" evidence="1">
    <location>
        <begin position="126"/>
        <end position="149"/>
    </location>
</feature>
<dbReference type="Proteomes" id="UP000002014">
    <property type="component" value="Chromosome"/>
</dbReference>
<dbReference type="RefSeq" id="WP_012007147.1">
    <property type="nucleotide sequence ID" value="NC_009840.1"/>
</dbReference>
<reference evidence="3 4" key="1">
    <citation type="journal article" date="2007" name="PLoS Genet.">
        <title>Patterns and implications of gene gain and loss in the evolution of Prochlorococcus.</title>
        <authorList>
            <person name="Kettler G.C."/>
            <person name="Martiny A.C."/>
            <person name="Huang K."/>
            <person name="Zucker J."/>
            <person name="Coleman M.L."/>
            <person name="Rodrigue S."/>
            <person name="Chen F."/>
            <person name="Lapidus A."/>
            <person name="Ferriera S."/>
            <person name="Johnson J."/>
            <person name="Steglich C."/>
            <person name="Church G.M."/>
            <person name="Richardson P."/>
            <person name="Chisholm S.W."/>
        </authorList>
    </citation>
    <scope>NUCLEOTIDE SEQUENCE [LARGE SCALE GENOMIC DNA]</scope>
    <source>
        <strain evidence="3 4">MIT 9215</strain>
    </source>
</reference>
<keyword evidence="1" id="KW-0472">Membrane</keyword>
<dbReference type="Pfam" id="PF02517">
    <property type="entry name" value="Rce1-like"/>
    <property type="match status" value="1"/>
</dbReference>
<evidence type="ECO:0000259" key="2">
    <source>
        <dbReference type="Pfam" id="PF02517"/>
    </source>
</evidence>
<dbReference type="PANTHER" id="PTHR39430:SF1">
    <property type="entry name" value="PROTEASE"/>
    <property type="match status" value="1"/>
</dbReference>
<dbReference type="KEGG" id="pmh:P9215_03881"/>
<keyword evidence="1" id="KW-1133">Transmembrane helix</keyword>
<keyword evidence="1" id="KW-0812">Transmembrane</keyword>
<dbReference type="HOGENOM" id="CLU_062525_1_0_3"/>
<feature type="transmembrane region" description="Helical" evidence="1">
    <location>
        <begin position="257"/>
        <end position="275"/>
    </location>
</feature>
<dbReference type="GO" id="GO:0004175">
    <property type="term" value="F:endopeptidase activity"/>
    <property type="evidence" value="ECO:0007669"/>
    <property type="project" value="UniProtKB-ARBA"/>
</dbReference>
<proteinExistence type="predicted"/>
<feature type="transmembrane region" description="Helical" evidence="1">
    <location>
        <begin position="89"/>
        <end position="114"/>
    </location>
</feature>
<feature type="transmembrane region" description="Helical" evidence="1">
    <location>
        <begin position="212"/>
        <end position="230"/>
    </location>
</feature>
<feature type="transmembrane region" description="Helical" evidence="1">
    <location>
        <begin position="48"/>
        <end position="69"/>
    </location>
</feature>
<dbReference type="eggNOG" id="COG1266">
    <property type="taxonomic scope" value="Bacteria"/>
</dbReference>
<feature type="transmembrane region" description="Helical" evidence="1">
    <location>
        <begin position="184"/>
        <end position="205"/>
    </location>
</feature>
<dbReference type="EMBL" id="CP000825">
    <property type="protein sequence ID" value="ABV50004.1"/>
    <property type="molecule type" value="Genomic_DNA"/>
</dbReference>
<evidence type="ECO:0000313" key="4">
    <source>
        <dbReference type="Proteomes" id="UP000002014"/>
    </source>
</evidence>
<name>A8G323_PROM2</name>
<evidence type="ECO:0000256" key="1">
    <source>
        <dbReference type="SAM" id="Phobius"/>
    </source>
</evidence>
<dbReference type="PANTHER" id="PTHR39430">
    <property type="entry name" value="MEMBRANE-ASSOCIATED PROTEASE-RELATED"/>
    <property type="match status" value="1"/>
</dbReference>
<dbReference type="STRING" id="93060.P9215_03881"/>
<dbReference type="OrthoDB" id="3034706at2"/>
<sequence length="286" mass="32735">MKNIKILAKSFFLLKPKFLSTIFFIPILYGIGWAFSQPLLLLNFEKENLSLIGTIFTFLLFIFLLPYWFNIKRNISSTWLLLGITKHKFLKNFVSFSQGILFALFLIILILVPLLQQNCISWIGEFSLSILLNSIVLGLGVGFAEEIIFRGWLLEELKFEYGTKISIAIQAIVFSYVHNFSNELFWNMIGLRLGFILLGIFLSLVRIRDQGSLWNCIGIHGGLVGIWFLLNNGLIEFKENTPSFLAGPFTQNTPNPIGSFSAILILLLLCIFYTVQSKKIFTRRIN</sequence>
<protein>
    <submittedName>
        <fullName evidence="3">Abortive infection protein</fullName>
    </submittedName>
</protein>
<dbReference type="GO" id="GO:0080120">
    <property type="term" value="P:CAAX-box protein maturation"/>
    <property type="evidence" value="ECO:0007669"/>
    <property type="project" value="UniProtKB-ARBA"/>
</dbReference>
<organism evidence="3 4">
    <name type="scientific">Prochlorococcus marinus (strain MIT 9215)</name>
    <dbReference type="NCBI Taxonomy" id="93060"/>
    <lineage>
        <taxon>Bacteria</taxon>
        <taxon>Bacillati</taxon>
        <taxon>Cyanobacteriota</taxon>
        <taxon>Cyanophyceae</taxon>
        <taxon>Synechococcales</taxon>
        <taxon>Prochlorococcaceae</taxon>
        <taxon>Prochlorococcus</taxon>
    </lineage>
</organism>
<evidence type="ECO:0000313" key="3">
    <source>
        <dbReference type="EMBL" id="ABV50004.1"/>
    </source>
</evidence>
<accession>A8G323</accession>